<keyword evidence="1" id="KW-0812">Transmembrane</keyword>
<protein>
    <submittedName>
        <fullName evidence="2">Uncharacterized protein</fullName>
    </submittedName>
</protein>
<evidence type="ECO:0000256" key="1">
    <source>
        <dbReference type="SAM" id="Phobius"/>
    </source>
</evidence>
<dbReference type="AlphaFoldDB" id="D7U0E0"/>
<evidence type="ECO:0000313" key="2">
    <source>
        <dbReference type="EMBL" id="CBI36086.3"/>
    </source>
</evidence>
<dbReference type="Proteomes" id="UP000009183">
    <property type="component" value="Chromosome 9"/>
</dbReference>
<dbReference type="InParanoid" id="D7U0E0"/>
<dbReference type="HOGENOM" id="CLU_2872240_0_0_1"/>
<accession>D7U0E0</accession>
<dbReference type="PaxDb" id="29760-VIT_09s0002g03810.t01"/>
<sequence length="64" mass="7966">MYQILQQNNFKLSIIFLITLLRGFSYIFMNFDQILAYRNFFSKYPPIFLRYIQYIHKIKLLIYS</sequence>
<gene>
    <name evidence="2" type="ordered locus">VIT_09s0002g03810</name>
</gene>
<keyword evidence="1" id="KW-0472">Membrane</keyword>
<dbReference type="EMBL" id="FN596494">
    <property type="protein sequence ID" value="CBI36086.3"/>
    <property type="molecule type" value="Genomic_DNA"/>
</dbReference>
<reference evidence="3" key="1">
    <citation type="journal article" date="2007" name="Nature">
        <title>The grapevine genome sequence suggests ancestral hexaploidization in major angiosperm phyla.</title>
        <authorList>
            <consortium name="The French-Italian Public Consortium for Grapevine Genome Characterization."/>
            <person name="Jaillon O."/>
            <person name="Aury J.-M."/>
            <person name="Noel B."/>
            <person name="Policriti A."/>
            <person name="Clepet C."/>
            <person name="Casagrande A."/>
            <person name="Choisne N."/>
            <person name="Aubourg S."/>
            <person name="Vitulo N."/>
            <person name="Jubin C."/>
            <person name="Vezzi A."/>
            <person name="Legeai F."/>
            <person name="Hugueney P."/>
            <person name="Dasilva C."/>
            <person name="Horner D."/>
            <person name="Mica E."/>
            <person name="Jublot D."/>
            <person name="Poulain J."/>
            <person name="Bruyere C."/>
            <person name="Billault A."/>
            <person name="Segurens B."/>
            <person name="Gouyvenoux M."/>
            <person name="Ugarte E."/>
            <person name="Cattonaro F."/>
            <person name="Anthouard V."/>
            <person name="Vico V."/>
            <person name="Del Fabbro C."/>
            <person name="Alaux M."/>
            <person name="Di Gaspero G."/>
            <person name="Dumas V."/>
            <person name="Felice N."/>
            <person name="Paillard S."/>
            <person name="Juman I."/>
            <person name="Moroldo M."/>
            <person name="Scalabrin S."/>
            <person name="Canaguier A."/>
            <person name="Le Clainche I."/>
            <person name="Malacrida G."/>
            <person name="Durand E."/>
            <person name="Pesole G."/>
            <person name="Laucou V."/>
            <person name="Chatelet P."/>
            <person name="Merdinoglu D."/>
            <person name="Delledonne M."/>
            <person name="Pezzotti M."/>
            <person name="Lecharny A."/>
            <person name="Scarpelli C."/>
            <person name="Artiguenave F."/>
            <person name="Pe M.E."/>
            <person name="Valle G."/>
            <person name="Morgante M."/>
            <person name="Caboche M."/>
            <person name="Adam-Blondon A.-F."/>
            <person name="Weissenbach J."/>
            <person name="Quetier F."/>
            <person name="Wincker P."/>
        </authorList>
    </citation>
    <scope>NUCLEOTIDE SEQUENCE [LARGE SCALE GENOMIC DNA]</scope>
    <source>
        <strain evidence="3">cv. Pinot noir / PN40024</strain>
    </source>
</reference>
<name>D7U0E0_VITVI</name>
<organism evidence="2 3">
    <name type="scientific">Vitis vinifera</name>
    <name type="common">Grape</name>
    <dbReference type="NCBI Taxonomy" id="29760"/>
    <lineage>
        <taxon>Eukaryota</taxon>
        <taxon>Viridiplantae</taxon>
        <taxon>Streptophyta</taxon>
        <taxon>Embryophyta</taxon>
        <taxon>Tracheophyta</taxon>
        <taxon>Spermatophyta</taxon>
        <taxon>Magnoliopsida</taxon>
        <taxon>eudicotyledons</taxon>
        <taxon>Gunneridae</taxon>
        <taxon>Pentapetalae</taxon>
        <taxon>rosids</taxon>
        <taxon>Vitales</taxon>
        <taxon>Vitaceae</taxon>
        <taxon>Viteae</taxon>
        <taxon>Vitis</taxon>
    </lineage>
</organism>
<evidence type="ECO:0000313" key="3">
    <source>
        <dbReference type="Proteomes" id="UP000009183"/>
    </source>
</evidence>
<feature type="transmembrane region" description="Helical" evidence="1">
    <location>
        <begin position="12"/>
        <end position="29"/>
    </location>
</feature>
<keyword evidence="1" id="KW-1133">Transmembrane helix</keyword>
<keyword evidence="3" id="KW-1185">Reference proteome</keyword>
<proteinExistence type="predicted"/>